<keyword evidence="2 4" id="KW-0689">Ribosomal protein</keyword>
<protein>
    <recommendedName>
        <fullName evidence="4">60S ribosomal protein L29</fullName>
    </recommendedName>
</protein>
<evidence type="ECO:0000313" key="6">
    <source>
        <dbReference type="EMBL" id="KAB5524357.1"/>
    </source>
</evidence>
<dbReference type="PANTHER" id="PTHR12884">
    <property type="entry name" value="60S RIBOSOMAL PROTEIN L29"/>
    <property type="match status" value="1"/>
</dbReference>
<evidence type="ECO:0000313" key="7">
    <source>
        <dbReference type="Proteomes" id="UP000326939"/>
    </source>
</evidence>
<dbReference type="InterPro" id="IPR002673">
    <property type="entry name" value="Ribosomal_eL29"/>
</dbReference>
<comment type="similarity">
    <text evidence="1 4">Belongs to the eukaryotic ribosomal protein eL29 family.</text>
</comment>
<comment type="caution">
    <text evidence="6">The sequence shown here is derived from an EMBL/GenBank/DDBJ whole genome shotgun (WGS) entry which is preliminary data.</text>
</comment>
<dbReference type="GO" id="GO:0002181">
    <property type="term" value="P:cytoplasmic translation"/>
    <property type="evidence" value="ECO:0007669"/>
    <property type="project" value="TreeGrafter"/>
</dbReference>
<organism evidence="6 7">
    <name type="scientific">Salix brachista</name>
    <dbReference type="NCBI Taxonomy" id="2182728"/>
    <lineage>
        <taxon>Eukaryota</taxon>
        <taxon>Viridiplantae</taxon>
        <taxon>Streptophyta</taxon>
        <taxon>Embryophyta</taxon>
        <taxon>Tracheophyta</taxon>
        <taxon>Spermatophyta</taxon>
        <taxon>Magnoliopsida</taxon>
        <taxon>eudicotyledons</taxon>
        <taxon>Gunneridae</taxon>
        <taxon>Pentapetalae</taxon>
        <taxon>rosids</taxon>
        <taxon>fabids</taxon>
        <taxon>Malpighiales</taxon>
        <taxon>Salicaceae</taxon>
        <taxon>Saliceae</taxon>
        <taxon>Salix</taxon>
    </lineage>
</organism>
<dbReference type="Gene3D" id="6.10.140.1730">
    <property type="match status" value="1"/>
</dbReference>
<proteinExistence type="inferred from homology"/>
<evidence type="ECO:0000256" key="3">
    <source>
        <dbReference type="ARBA" id="ARBA00023274"/>
    </source>
</evidence>
<dbReference type="Proteomes" id="UP000326939">
    <property type="component" value="Chromosome 15"/>
</dbReference>
<evidence type="ECO:0000256" key="4">
    <source>
        <dbReference type="RuleBase" id="RU364026"/>
    </source>
</evidence>
<name>A0A5N5KAU6_9ROSI</name>
<sequence>MAKSKNHTAHNQSHKAHQNGIKKPKRHRHTSTKGMDPKFLRNSSSLLDATGVACGFSGLAALFVPGASLTCATFSNGISSTSAEKSESFSESALLDEEKLEDGVQSGDSLSSTPTGGETPNVIDLRKQQRKEPERPLYQETGEFEKYAEMQSHG</sequence>
<evidence type="ECO:0000256" key="2">
    <source>
        <dbReference type="ARBA" id="ARBA00022980"/>
    </source>
</evidence>
<feature type="compositionally biased region" description="Basic and acidic residues" evidence="5">
    <location>
        <begin position="124"/>
        <end position="148"/>
    </location>
</feature>
<dbReference type="GO" id="GO:0022625">
    <property type="term" value="C:cytosolic large ribosomal subunit"/>
    <property type="evidence" value="ECO:0007669"/>
    <property type="project" value="TreeGrafter"/>
</dbReference>
<evidence type="ECO:0000256" key="1">
    <source>
        <dbReference type="ARBA" id="ARBA00010247"/>
    </source>
</evidence>
<dbReference type="EMBL" id="VDCV01000015">
    <property type="protein sequence ID" value="KAB5524357.1"/>
    <property type="molecule type" value="Genomic_DNA"/>
</dbReference>
<dbReference type="Pfam" id="PF01779">
    <property type="entry name" value="Ribosomal_L29e"/>
    <property type="match status" value="1"/>
</dbReference>
<dbReference type="PANTHER" id="PTHR12884:SF39">
    <property type="entry name" value="LARGE RIBOSOMAL SUBUNIT PROTEIN EL29Y-RELATED"/>
    <property type="match status" value="1"/>
</dbReference>
<feature type="compositionally biased region" description="Polar residues" evidence="5">
    <location>
        <begin position="106"/>
        <end position="118"/>
    </location>
</feature>
<dbReference type="AlphaFoldDB" id="A0A5N5KAU6"/>
<keyword evidence="7" id="KW-1185">Reference proteome</keyword>
<feature type="compositionally biased region" description="Basic residues" evidence="5">
    <location>
        <begin position="1"/>
        <end position="31"/>
    </location>
</feature>
<reference evidence="7" key="1">
    <citation type="journal article" date="2019" name="Gigascience">
        <title>De novo genome assembly of the endangered Acer yangbiense, a plant species with extremely small populations endemic to Yunnan Province, China.</title>
        <authorList>
            <person name="Yang J."/>
            <person name="Wariss H.M."/>
            <person name="Tao L."/>
            <person name="Zhang R."/>
            <person name="Yun Q."/>
            <person name="Hollingsworth P."/>
            <person name="Dao Z."/>
            <person name="Luo G."/>
            <person name="Guo H."/>
            <person name="Ma Y."/>
            <person name="Sun W."/>
        </authorList>
    </citation>
    <scope>NUCLEOTIDE SEQUENCE [LARGE SCALE GENOMIC DNA]</scope>
    <source>
        <strain evidence="7">cv. br00</strain>
    </source>
</reference>
<dbReference type="GO" id="GO:0003735">
    <property type="term" value="F:structural constituent of ribosome"/>
    <property type="evidence" value="ECO:0007669"/>
    <property type="project" value="UniProtKB-UniRule"/>
</dbReference>
<gene>
    <name evidence="6" type="ORF">DKX38_022106</name>
</gene>
<feature type="region of interest" description="Disordered" evidence="5">
    <location>
        <begin position="1"/>
        <end position="39"/>
    </location>
</feature>
<accession>A0A5N5KAU6</accession>
<feature type="region of interest" description="Disordered" evidence="5">
    <location>
        <begin position="79"/>
        <end position="154"/>
    </location>
</feature>
<evidence type="ECO:0000256" key="5">
    <source>
        <dbReference type="SAM" id="MobiDB-lite"/>
    </source>
</evidence>
<keyword evidence="3 4" id="KW-0687">Ribonucleoprotein</keyword>